<gene>
    <name evidence="1" type="ORF">AMECASPLE_025071</name>
</gene>
<dbReference type="Proteomes" id="UP001469553">
    <property type="component" value="Unassembled WGS sequence"/>
</dbReference>
<comment type="caution">
    <text evidence="1">The sequence shown here is derived from an EMBL/GenBank/DDBJ whole genome shotgun (WGS) entry which is preliminary data.</text>
</comment>
<evidence type="ECO:0000313" key="2">
    <source>
        <dbReference type="Proteomes" id="UP001469553"/>
    </source>
</evidence>
<reference evidence="1 2" key="1">
    <citation type="submission" date="2021-06" db="EMBL/GenBank/DDBJ databases">
        <authorList>
            <person name="Palmer J.M."/>
        </authorList>
    </citation>
    <scope>NUCLEOTIDE SEQUENCE [LARGE SCALE GENOMIC DNA]</scope>
    <source>
        <strain evidence="1 2">AS_MEX2019</strain>
        <tissue evidence="1">Muscle</tissue>
    </source>
</reference>
<proteinExistence type="predicted"/>
<name>A0ABV0YFY7_9TELE</name>
<sequence length="148" mass="17015">MDFLKPTTSSRWFAHRAPKRLHQNSQEFPTFSSYRVYLFILCETLNLSDVPFTFTYMFWHTQHFAVVAGVASHLQDIKTDLLTVLLFLSLPSFQGWMGQQFPILGQTRFNMGLFPGTCSLRSRTPFNKITCFYSATVQLITVSGGFHT</sequence>
<evidence type="ECO:0000313" key="1">
    <source>
        <dbReference type="EMBL" id="MEQ2292642.1"/>
    </source>
</evidence>
<dbReference type="EMBL" id="JAHRIP010030654">
    <property type="protein sequence ID" value="MEQ2292642.1"/>
    <property type="molecule type" value="Genomic_DNA"/>
</dbReference>
<keyword evidence="2" id="KW-1185">Reference proteome</keyword>
<accession>A0ABV0YFY7</accession>
<protein>
    <submittedName>
        <fullName evidence="1">Uncharacterized protein</fullName>
    </submittedName>
</protein>
<organism evidence="1 2">
    <name type="scientific">Ameca splendens</name>
    <dbReference type="NCBI Taxonomy" id="208324"/>
    <lineage>
        <taxon>Eukaryota</taxon>
        <taxon>Metazoa</taxon>
        <taxon>Chordata</taxon>
        <taxon>Craniata</taxon>
        <taxon>Vertebrata</taxon>
        <taxon>Euteleostomi</taxon>
        <taxon>Actinopterygii</taxon>
        <taxon>Neopterygii</taxon>
        <taxon>Teleostei</taxon>
        <taxon>Neoteleostei</taxon>
        <taxon>Acanthomorphata</taxon>
        <taxon>Ovalentaria</taxon>
        <taxon>Atherinomorphae</taxon>
        <taxon>Cyprinodontiformes</taxon>
        <taxon>Goodeidae</taxon>
        <taxon>Ameca</taxon>
    </lineage>
</organism>